<organism evidence="11 12">
    <name type="scientific">Acanthopleuribacter pedis</name>
    <dbReference type="NCBI Taxonomy" id="442870"/>
    <lineage>
        <taxon>Bacteria</taxon>
        <taxon>Pseudomonadati</taxon>
        <taxon>Acidobacteriota</taxon>
        <taxon>Holophagae</taxon>
        <taxon>Acanthopleuribacterales</taxon>
        <taxon>Acanthopleuribacteraceae</taxon>
        <taxon>Acanthopleuribacter</taxon>
    </lineage>
</organism>
<sequence>MKDVLYTLETLDRAAHLREDQPWLAARLRDPESRFVLQRGTDLWLIETDPARVAHALSEDVSGTRPIFLGLRDKRAVFALDCDRDPVTPPGPGAWHGLRSVVAQLAPDQATAAAYARAMVFWQRAHRFCGRCGGPLSLTHAGHVGRCTVARCGAQIFPRTDAAVIMLVEYQPAHGPPHCLLGRGTTWPEGRFSTLAGFLEPGESLEQAVRREVQEEAGIAVGAVDYLASQPWPFPSSLMVGFRARALTRDIQLDPKELAEAAWYTPAETEAYLARTPERANSGSISTRLIQHWLAEQREAGWL</sequence>
<evidence type="ECO:0000256" key="1">
    <source>
        <dbReference type="ARBA" id="ARBA00001946"/>
    </source>
</evidence>
<comment type="cofactor">
    <cofactor evidence="2">
        <name>Zn(2+)</name>
        <dbReference type="ChEBI" id="CHEBI:29105"/>
    </cofactor>
</comment>
<evidence type="ECO:0000256" key="7">
    <source>
        <dbReference type="ARBA" id="ARBA00022842"/>
    </source>
</evidence>
<dbReference type="GO" id="GO:0005829">
    <property type="term" value="C:cytosol"/>
    <property type="evidence" value="ECO:0007669"/>
    <property type="project" value="TreeGrafter"/>
</dbReference>
<dbReference type="EMBL" id="JAFREP010000035">
    <property type="protein sequence ID" value="MBO1322381.1"/>
    <property type="molecule type" value="Genomic_DNA"/>
</dbReference>
<dbReference type="InterPro" id="IPR015797">
    <property type="entry name" value="NUDIX_hydrolase-like_dom_sf"/>
</dbReference>
<evidence type="ECO:0000313" key="11">
    <source>
        <dbReference type="EMBL" id="MBO1322381.1"/>
    </source>
</evidence>
<dbReference type="PROSITE" id="PS51462">
    <property type="entry name" value="NUDIX"/>
    <property type="match status" value="1"/>
</dbReference>
<evidence type="ECO:0000259" key="10">
    <source>
        <dbReference type="PROSITE" id="PS51462"/>
    </source>
</evidence>
<dbReference type="PANTHER" id="PTHR42904:SF6">
    <property type="entry name" value="NAD-CAPPED RNA HYDROLASE NUDT12"/>
    <property type="match status" value="1"/>
</dbReference>
<dbReference type="NCBIfam" id="NF001299">
    <property type="entry name" value="PRK00241.1"/>
    <property type="match status" value="1"/>
</dbReference>
<feature type="domain" description="Nudix hydrolase" evidence="10">
    <location>
        <begin position="158"/>
        <end position="291"/>
    </location>
</feature>
<dbReference type="Pfam" id="PF00293">
    <property type="entry name" value="NUDIX"/>
    <property type="match status" value="1"/>
</dbReference>
<evidence type="ECO:0000256" key="5">
    <source>
        <dbReference type="ARBA" id="ARBA00022723"/>
    </source>
</evidence>
<dbReference type="EC" id="3.6.1.22" evidence="4"/>
<dbReference type="GO" id="GO:0046872">
    <property type="term" value="F:metal ion binding"/>
    <property type="evidence" value="ECO:0007669"/>
    <property type="project" value="UniProtKB-KW"/>
</dbReference>
<keyword evidence="7" id="KW-0460">Magnesium</keyword>
<dbReference type="InterPro" id="IPR020084">
    <property type="entry name" value="NUDIX_hydrolase_CS"/>
</dbReference>
<accession>A0A8J7QBA1</accession>
<dbReference type="Gene3D" id="3.90.79.10">
    <property type="entry name" value="Nucleoside Triphosphate Pyrophosphohydrolase"/>
    <property type="match status" value="1"/>
</dbReference>
<dbReference type="Gene3D" id="3.90.79.20">
    <property type="match status" value="1"/>
</dbReference>
<dbReference type="InterPro" id="IPR015375">
    <property type="entry name" value="NADH_PPase-like_N"/>
</dbReference>
<dbReference type="AlphaFoldDB" id="A0A8J7QBA1"/>
<dbReference type="PROSITE" id="PS00893">
    <property type="entry name" value="NUDIX_BOX"/>
    <property type="match status" value="1"/>
</dbReference>
<dbReference type="GO" id="GO:0035529">
    <property type="term" value="F:NADH pyrophosphatase activity"/>
    <property type="evidence" value="ECO:0007669"/>
    <property type="project" value="TreeGrafter"/>
</dbReference>
<dbReference type="RefSeq" id="WP_207862354.1">
    <property type="nucleotide sequence ID" value="NZ_JAFREP010000035.1"/>
</dbReference>
<gene>
    <name evidence="11" type="primary">nudC</name>
    <name evidence="11" type="ORF">J3U88_28165</name>
</gene>
<dbReference type="InterPro" id="IPR050241">
    <property type="entry name" value="NAD-cap_RNA_hydrolase_NudC"/>
</dbReference>
<dbReference type="Proteomes" id="UP000664417">
    <property type="component" value="Unassembled WGS sequence"/>
</dbReference>
<dbReference type="CDD" id="cd03429">
    <property type="entry name" value="NUDIX_NADH_pyrophosphatase_Nudt13"/>
    <property type="match status" value="1"/>
</dbReference>
<name>A0A8J7QBA1_9BACT</name>
<dbReference type="GO" id="GO:0006742">
    <property type="term" value="P:NADP+ catabolic process"/>
    <property type="evidence" value="ECO:0007669"/>
    <property type="project" value="TreeGrafter"/>
</dbReference>
<dbReference type="SUPFAM" id="SSF55811">
    <property type="entry name" value="Nudix"/>
    <property type="match status" value="1"/>
</dbReference>
<dbReference type="InterPro" id="IPR015376">
    <property type="entry name" value="Znr_NADH_PPase"/>
</dbReference>
<proteinExistence type="inferred from homology"/>
<keyword evidence="5" id="KW-0479">Metal-binding</keyword>
<evidence type="ECO:0000256" key="4">
    <source>
        <dbReference type="ARBA" id="ARBA00012381"/>
    </source>
</evidence>
<evidence type="ECO:0000256" key="8">
    <source>
        <dbReference type="ARBA" id="ARBA00023027"/>
    </source>
</evidence>
<evidence type="ECO:0000256" key="3">
    <source>
        <dbReference type="ARBA" id="ARBA00009595"/>
    </source>
</evidence>
<evidence type="ECO:0000313" key="12">
    <source>
        <dbReference type="Proteomes" id="UP000664417"/>
    </source>
</evidence>
<dbReference type="Pfam" id="PF09297">
    <property type="entry name" value="Zn_ribbon_NUD"/>
    <property type="match status" value="1"/>
</dbReference>
<evidence type="ECO:0000256" key="6">
    <source>
        <dbReference type="ARBA" id="ARBA00022801"/>
    </source>
</evidence>
<evidence type="ECO:0000256" key="2">
    <source>
        <dbReference type="ARBA" id="ARBA00001947"/>
    </source>
</evidence>
<dbReference type="InterPro" id="IPR000086">
    <property type="entry name" value="NUDIX_hydrolase_dom"/>
</dbReference>
<keyword evidence="8" id="KW-0520">NAD</keyword>
<evidence type="ECO:0000256" key="9">
    <source>
        <dbReference type="ARBA" id="ARBA00023679"/>
    </source>
</evidence>
<reference evidence="11" key="1">
    <citation type="submission" date="2021-03" db="EMBL/GenBank/DDBJ databases">
        <authorList>
            <person name="Wang G."/>
        </authorList>
    </citation>
    <scope>NUCLEOTIDE SEQUENCE</scope>
    <source>
        <strain evidence="11">KCTC 12899</strain>
    </source>
</reference>
<dbReference type="Pfam" id="PF09296">
    <property type="entry name" value="NUDIX-like"/>
    <property type="match status" value="1"/>
</dbReference>
<keyword evidence="12" id="KW-1185">Reference proteome</keyword>
<comment type="caution">
    <text evidence="11">The sequence shown here is derived from an EMBL/GenBank/DDBJ whole genome shotgun (WGS) entry which is preliminary data.</text>
</comment>
<dbReference type="InterPro" id="IPR049734">
    <property type="entry name" value="NudC-like_C"/>
</dbReference>
<dbReference type="PANTHER" id="PTHR42904">
    <property type="entry name" value="NUDIX HYDROLASE, NUDC SUBFAMILY"/>
    <property type="match status" value="1"/>
</dbReference>
<comment type="cofactor">
    <cofactor evidence="1">
        <name>Mg(2+)</name>
        <dbReference type="ChEBI" id="CHEBI:18420"/>
    </cofactor>
</comment>
<keyword evidence="6 11" id="KW-0378">Hydrolase</keyword>
<protein>
    <recommendedName>
        <fullName evidence="4">NAD(+) diphosphatase</fullName>
        <ecNumber evidence="4">3.6.1.22</ecNumber>
    </recommendedName>
</protein>
<dbReference type="GO" id="GO:0019677">
    <property type="term" value="P:NAD+ catabolic process"/>
    <property type="evidence" value="ECO:0007669"/>
    <property type="project" value="TreeGrafter"/>
</dbReference>
<comment type="catalytic activity">
    <reaction evidence="9">
        <text>a 5'-end NAD(+)-phospho-ribonucleoside in mRNA + H2O = a 5'-end phospho-adenosine-phospho-ribonucleoside in mRNA + beta-nicotinamide D-ribonucleotide + 2 H(+)</text>
        <dbReference type="Rhea" id="RHEA:60876"/>
        <dbReference type="Rhea" id="RHEA-COMP:15698"/>
        <dbReference type="Rhea" id="RHEA-COMP:15719"/>
        <dbReference type="ChEBI" id="CHEBI:14649"/>
        <dbReference type="ChEBI" id="CHEBI:15377"/>
        <dbReference type="ChEBI" id="CHEBI:15378"/>
        <dbReference type="ChEBI" id="CHEBI:144029"/>
        <dbReference type="ChEBI" id="CHEBI:144051"/>
    </reaction>
    <physiologicalReaction direction="left-to-right" evidence="9">
        <dbReference type="Rhea" id="RHEA:60877"/>
    </physiologicalReaction>
</comment>
<comment type="similarity">
    <text evidence="3">Belongs to the Nudix hydrolase family. NudC subfamily.</text>
</comment>